<evidence type="ECO:0000313" key="3">
    <source>
        <dbReference type="Proteomes" id="UP000093757"/>
    </source>
</evidence>
<dbReference type="AlphaFoldDB" id="A0A1A6BK58"/>
<reference evidence="2 3" key="1">
    <citation type="submission" date="2016-06" db="EMBL/GenBank/DDBJ databases">
        <authorList>
            <person name="Kjaerup R.B."/>
            <person name="Dalgaard T.S."/>
            <person name="Juul-Madsen H.R."/>
        </authorList>
    </citation>
    <scope>NUCLEOTIDE SEQUENCE [LARGE SCALE GENOMIC DNA]</scope>
    <source>
        <strain evidence="2 3">1245752.6</strain>
    </source>
</reference>
<gene>
    <name evidence="2" type="ORF">A9W98_13450</name>
</gene>
<sequence>MLTLRSADARFRQDRLDARDDKLRGELATLLTAEGERGVQNGVTWSRLVGFVEKVNFDELTDEQLAEVVRSARQIVFEEMTPIYRRIGVSGLNIRLLTENRAITRPVEMMQAAMAWEQRVYMDVLSAQTIRHLTWNILLKHQKQPDIWFEMATTVLVDYCIKNLTTGVPDMQPPPGWPFTHLGSQQPPGSPPPPQRANQSHPSQQ</sequence>
<name>A0A1A6BK58_MYCGO</name>
<protein>
    <submittedName>
        <fullName evidence="2">Uncharacterized protein</fullName>
    </submittedName>
</protein>
<proteinExistence type="predicted"/>
<organism evidence="2 3">
    <name type="scientific">Mycobacterium gordonae</name>
    <dbReference type="NCBI Taxonomy" id="1778"/>
    <lineage>
        <taxon>Bacteria</taxon>
        <taxon>Bacillati</taxon>
        <taxon>Actinomycetota</taxon>
        <taxon>Actinomycetes</taxon>
        <taxon>Mycobacteriales</taxon>
        <taxon>Mycobacteriaceae</taxon>
        <taxon>Mycobacterium</taxon>
    </lineage>
</organism>
<dbReference type="EMBL" id="MAEM01000153">
    <property type="protein sequence ID" value="OBS02718.1"/>
    <property type="molecule type" value="Genomic_DNA"/>
</dbReference>
<evidence type="ECO:0000256" key="1">
    <source>
        <dbReference type="SAM" id="MobiDB-lite"/>
    </source>
</evidence>
<comment type="caution">
    <text evidence="2">The sequence shown here is derived from an EMBL/GenBank/DDBJ whole genome shotgun (WGS) entry which is preliminary data.</text>
</comment>
<feature type="region of interest" description="Disordered" evidence="1">
    <location>
        <begin position="172"/>
        <end position="205"/>
    </location>
</feature>
<evidence type="ECO:0000313" key="2">
    <source>
        <dbReference type="EMBL" id="OBS02718.1"/>
    </source>
</evidence>
<dbReference type="Proteomes" id="UP000093757">
    <property type="component" value="Unassembled WGS sequence"/>
</dbReference>
<feature type="compositionally biased region" description="Polar residues" evidence="1">
    <location>
        <begin position="196"/>
        <end position="205"/>
    </location>
</feature>
<accession>A0A1A6BK58</accession>